<dbReference type="EMBL" id="CATNWA010017674">
    <property type="protein sequence ID" value="CAI9602328.1"/>
    <property type="molecule type" value="Genomic_DNA"/>
</dbReference>
<protein>
    <submittedName>
        <fullName evidence="1">Uncharacterized protein</fullName>
    </submittedName>
</protein>
<reference evidence="1" key="1">
    <citation type="submission" date="2023-05" db="EMBL/GenBank/DDBJ databases">
        <authorList>
            <person name="Stuckert A."/>
        </authorList>
    </citation>
    <scope>NUCLEOTIDE SEQUENCE</scope>
</reference>
<organism evidence="1 2">
    <name type="scientific">Staurois parvus</name>
    <dbReference type="NCBI Taxonomy" id="386267"/>
    <lineage>
        <taxon>Eukaryota</taxon>
        <taxon>Metazoa</taxon>
        <taxon>Chordata</taxon>
        <taxon>Craniata</taxon>
        <taxon>Vertebrata</taxon>
        <taxon>Euteleostomi</taxon>
        <taxon>Amphibia</taxon>
        <taxon>Batrachia</taxon>
        <taxon>Anura</taxon>
        <taxon>Neobatrachia</taxon>
        <taxon>Ranoidea</taxon>
        <taxon>Ranidae</taxon>
        <taxon>Staurois</taxon>
    </lineage>
</organism>
<accession>A0ABN9G485</accession>
<comment type="caution">
    <text evidence="1">The sequence shown here is derived from an EMBL/GenBank/DDBJ whole genome shotgun (WGS) entry which is preliminary data.</text>
</comment>
<sequence>MELSFSGILSPVCFLFWCYKQKKMIFSNFCHKKYPKILS</sequence>
<proteinExistence type="predicted"/>
<name>A0ABN9G485_9NEOB</name>
<keyword evidence="2" id="KW-1185">Reference proteome</keyword>
<evidence type="ECO:0000313" key="2">
    <source>
        <dbReference type="Proteomes" id="UP001162483"/>
    </source>
</evidence>
<dbReference type="Proteomes" id="UP001162483">
    <property type="component" value="Unassembled WGS sequence"/>
</dbReference>
<evidence type="ECO:0000313" key="1">
    <source>
        <dbReference type="EMBL" id="CAI9602328.1"/>
    </source>
</evidence>
<gene>
    <name evidence="1" type="ORF">SPARVUS_LOCUS13118327</name>
</gene>